<dbReference type="Pfam" id="PF13578">
    <property type="entry name" value="Methyltransf_24"/>
    <property type="match status" value="1"/>
</dbReference>
<dbReference type="Gene3D" id="3.40.50.150">
    <property type="entry name" value="Vaccinia Virus protein VP39"/>
    <property type="match status" value="1"/>
</dbReference>
<evidence type="ECO:0000313" key="2">
    <source>
        <dbReference type="Proteomes" id="UP000230709"/>
    </source>
</evidence>
<protein>
    <submittedName>
        <fullName evidence="1">Class I SAM-dependent methyltransferase</fullName>
    </submittedName>
</protein>
<dbReference type="STRING" id="595536.GCA_000178815_01681"/>
<proteinExistence type="predicted"/>
<gene>
    <name evidence="1" type="ORF">CQW49_17490</name>
</gene>
<dbReference type="SUPFAM" id="SSF53335">
    <property type="entry name" value="S-adenosyl-L-methionine-dependent methyltransferases"/>
    <property type="match status" value="1"/>
</dbReference>
<dbReference type="Proteomes" id="UP000230709">
    <property type="component" value="Chromosome"/>
</dbReference>
<dbReference type="EMBL" id="CP023737">
    <property type="protein sequence ID" value="ATQ69472.1"/>
    <property type="molecule type" value="Genomic_DNA"/>
</dbReference>
<dbReference type="GO" id="GO:0032259">
    <property type="term" value="P:methylation"/>
    <property type="evidence" value="ECO:0007669"/>
    <property type="project" value="UniProtKB-KW"/>
</dbReference>
<dbReference type="RefSeq" id="WP_003608347.1">
    <property type="nucleotide sequence ID" value="NZ_ADVE02000001.1"/>
</dbReference>
<organism evidence="1 2">
    <name type="scientific">Methylosinus trichosporium (strain ATCC 35070 / NCIMB 11131 / UNIQEM 75 / OB3b)</name>
    <dbReference type="NCBI Taxonomy" id="595536"/>
    <lineage>
        <taxon>Bacteria</taxon>
        <taxon>Pseudomonadati</taxon>
        <taxon>Pseudomonadota</taxon>
        <taxon>Alphaproteobacteria</taxon>
        <taxon>Hyphomicrobiales</taxon>
        <taxon>Methylocystaceae</taxon>
        <taxon>Methylosinus</taxon>
    </lineage>
</organism>
<dbReference type="AlphaFoldDB" id="A0A2D2D392"/>
<sequence length="215" mass="24108">MLEKIGLPNYQTISKADPIVLRCIAELRDRLADKNEFVFYEIGVGIGATTQAVAKLMDNLGQIYLFSRDKDVQELTRDLAGLGYTNVNSDWGSPPGVFAGYHFQLAMGFVEKKLPMFDLVYVDGGHIFHLDAPAACILKELCKPGGYMLFDDWGWSMAKSPSRNPDVRPQTLKEYDPQQIKVAHVKLVCNAIMDPDTRFQFHGLESGTAIYQRKA</sequence>
<keyword evidence="1" id="KW-0808">Transferase</keyword>
<accession>A0A2D2D392</accession>
<keyword evidence="2" id="KW-1185">Reference proteome</keyword>
<evidence type="ECO:0000313" key="1">
    <source>
        <dbReference type="EMBL" id="ATQ69472.1"/>
    </source>
</evidence>
<reference evidence="2" key="1">
    <citation type="submission" date="2017-10" db="EMBL/GenBank/DDBJ databases">
        <title>Completed PacBio SMRT sequence of Methylosinus trichosporium OB3b reveals presence of a third large plasmid.</title>
        <authorList>
            <person name="Charles T.C."/>
            <person name="Lynch M.D.J."/>
            <person name="Heil J.R."/>
            <person name="Cheng J."/>
        </authorList>
    </citation>
    <scope>NUCLEOTIDE SEQUENCE [LARGE SCALE GENOMIC DNA]</scope>
    <source>
        <strain evidence="2">OB3b</strain>
    </source>
</reference>
<dbReference type="KEGG" id="mtw:CQW49_17490"/>
<keyword evidence="1" id="KW-0489">Methyltransferase</keyword>
<name>A0A2D2D392_METT3</name>
<dbReference type="GO" id="GO:0008168">
    <property type="term" value="F:methyltransferase activity"/>
    <property type="evidence" value="ECO:0007669"/>
    <property type="project" value="UniProtKB-KW"/>
</dbReference>
<dbReference type="InterPro" id="IPR029063">
    <property type="entry name" value="SAM-dependent_MTases_sf"/>
</dbReference>